<dbReference type="AlphaFoldDB" id="A0A090DJT6"/>
<dbReference type="InterPro" id="IPR015330">
    <property type="entry name" value="DNA_primase/pol_bifunc_N"/>
</dbReference>
<accession>A0A090DJT6</accession>
<organism evidence="2 3">
    <name type="scientific">Mesorhizobium plurifarium</name>
    <dbReference type="NCBI Taxonomy" id="69974"/>
    <lineage>
        <taxon>Bacteria</taxon>
        <taxon>Pseudomonadati</taxon>
        <taxon>Pseudomonadota</taxon>
        <taxon>Alphaproteobacteria</taxon>
        <taxon>Hyphomicrobiales</taxon>
        <taxon>Phyllobacteriaceae</taxon>
        <taxon>Mesorhizobium</taxon>
    </lineage>
</organism>
<dbReference type="SUPFAM" id="SSF56747">
    <property type="entry name" value="Prim-pol domain"/>
    <property type="match status" value="1"/>
</dbReference>
<protein>
    <submittedName>
        <fullName evidence="2">Bifunctional DNA primase/polymerase</fullName>
    </submittedName>
</protein>
<gene>
    <name evidence="2" type="ORF">MPL3356_220020</name>
</gene>
<evidence type="ECO:0000313" key="3">
    <source>
        <dbReference type="Proteomes" id="UP000045285"/>
    </source>
</evidence>
<dbReference type="EMBL" id="CCMZ01000015">
    <property type="protein sequence ID" value="CDX16351.1"/>
    <property type="molecule type" value="Genomic_DNA"/>
</dbReference>
<dbReference type="SMART" id="SM00943">
    <property type="entry name" value="Prim-Pol"/>
    <property type="match status" value="1"/>
</dbReference>
<proteinExistence type="predicted"/>
<dbReference type="STRING" id="69974.MPLDJ20_40117"/>
<reference evidence="3" key="1">
    <citation type="submission" date="2014-08" db="EMBL/GenBank/DDBJ databases">
        <authorList>
            <person name="Moulin L."/>
        </authorList>
    </citation>
    <scope>NUCLEOTIDE SEQUENCE [LARGE SCALE GENOMIC DNA]</scope>
</reference>
<dbReference type="Proteomes" id="UP000045285">
    <property type="component" value="Unassembled WGS sequence"/>
</dbReference>
<dbReference type="Pfam" id="PF09250">
    <property type="entry name" value="Prim-Pol"/>
    <property type="match status" value="1"/>
</dbReference>
<feature type="domain" description="DNA primase/polymerase bifunctional N-terminal" evidence="1">
    <location>
        <begin position="34"/>
        <end position="210"/>
    </location>
</feature>
<name>A0A090DJT6_MESPL</name>
<sequence>MNCLTTALLANEDRPWVRYGLSWRMQPEVLTDYALRLRERGYICLPLRAGGKHLDLAAMEYDPLHLQTLRKDLKELAFNSITFQLAQKPPDGSDIASWFRGFAGNVGILGGFSNLMILDFDDDAGYRAWRADHEAIANGTPIAKSPSGFHVYLRTREPMVSSSLHFGLRRVGHVKALGGYVVGSPSVLRDGSSYRWLENQSPFDIEPQFVDGLGSLSLRPVSLLKHHYDRLLKRGFFERQ</sequence>
<evidence type="ECO:0000259" key="1">
    <source>
        <dbReference type="SMART" id="SM00943"/>
    </source>
</evidence>
<evidence type="ECO:0000313" key="2">
    <source>
        <dbReference type="EMBL" id="CDX16351.1"/>
    </source>
</evidence>
<keyword evidence="3" id="KW-1185">Reference proteome</keyword>